<feature type="non-terminal residue" evidence="2">
    <location>
        <position position="1"/>
    </location>
</feature>
<dbReference type="Proteomes" id="UP000574390">
    <property type="component" value="Unassembled WGS sequence"/>
</dbReference>
<dbReference type="EMBL" id="JABANM010025525">
    <property type="protein sequence ID" value="KAF4714459.1"/>
    <property type="molecule type" value="Genomic_DNA"/>
</dbReference>
<accession>A0A7J6R0N6</accession>
<feature type="region of interest" description="Disordered" evidence="1">
    <location>
        <begin position="1"/>
        <end position="136"/>
    </location>
</feature>
<protein>
    <submittedName>
        <fullName evidence="2">Gamma-tubulin complex component 2</fullName>
    </submittedName>
</protein>
<evidence type="ECO:0000313" key="3">
    <source>
        <dbReference type="Proteomes" id="UP000574390"/>
    </source>
</evidence>
<dbReference type="AlphaFoldDB" id="A0A7J6R0N6"/>
<proteinExistence type="predicted"/>
<name>A0A7J6R0N6_PEROL</name>
<sequence>MRCTADERRKGNWRSHSTVFRSSTTVPEAAQGRSDEVEEVDLLGLSDDEVADGSKEKPMAGNAQADTSSLKVAEKTADGVLEASQEVSAKASPPHDGEALRKPAGVDNRPSDSESNSETGSASEGGKAASTVSTEADKEYITRHEVDAIVRDVFVADRVDSLPAKTDINERLRVLATGSHPSHAGAAVDGHPHGHSSQWRVTCFSKQEGVLCYGDVIGLSKKVRPTVNGLPSLTGADEAAGGNDREVVTVALCIDKEASVGAVALAAHTPAGVPSKLRLPELCRWTIISPDDLDAKTAVPLRSSRVLLRNRWGQYLSVADVTSSASRSPNLCCRESSKRQECLWLLTRMDIILPHHGGSAEMTDEEDTWPFVPLLPRTDFSTIPIEDQERVLILEILGAMLGGRVTHITQKTTHRASPRASGGRSPWESRTRLMLCGVNGCDISLQQVATQILPIIEYLEFVKSYLKASRARLPFDRLLSPCAVLDHGALHLRLLFATVTPFLSLLFDWMLQGKLLSSAPIPQQEFLIVDKAPDMLCNSSEAEKSSQQLVTSWTVGV</sequence>
<feature type="compositionally biased region" description="Basic and acidic residues" evidence="1">
    <location>
        <begin position="1"/>
        <end position="10"/>
    </location>
</feature>
<evidence type="ECO:0000313" key="2">
    <source>
        <dbReference type="EMBL" id="KAF4714459.1"/>
    </source>
</evidence>
<gene>
    <name evidence="2" type="primary">TUBGCP2_5</name>
    <name evidence="2" type="ORF">FOZ62_025019</name>
</gene>
<reference evidence="2 3" key="1">
    <citation type="submission" date="2020-04" db="EMBL/GenBank/DDBJ databases">
        <title>Perkinsus olseni comparative genomics.</title>
        <authorList>
            <person name="Bogema D.R."/>
        </authorList>
    </citation>
    <scope>NUCLEOTIDE SEQUENCE [LARGE SCALE GENOMIC DNA]</scope>
    <source>
        <strain evidence="2">ATCC PRA-205</strain>
    </source>
</reference>
<organism evidence="2 3">
    <name type="scientific">Perkinsus olseni</name>
    <name type="common">Perkinsus atlanticus</name>
    <dbReference type="NCBI Taxonomy" id="32597"/>
    <lineage>
        <taxon>Eukaryota</taxon>
        <taxon>Sar</taxon>
        <taxon>Alveolata</taxon>
        <taxon>Perkinsozoa</taxon>
        <taxon>Perkinsea</taxon>
        <taxon>Perkinsida</taxon>
        <taxon>Perkinsidae</taxon>
        <taxon>Perkinsus</taxon>
    </lineage>
</organism>
<feature type="compositionally biased region" description="Polar residues" evidence="1">
    <location>
        <begin position="14"/>
        <end position="26"/>
    </location>
</feature>
<feature type="compositionally biased region" description="Polar residues" evidence="1">
    <location>
        <begin position="113"/>
        <end position="122"/>
    </location>
</feature>
<evidence type="ECO:0000256" key="1">
    <source>
        <dbReference type="SAM" id="MobiDB-lite"/>
    </source>
</evidence>
<comment type="caution">
    <text evidence="2">The sequence shown here is derived from an EMBL/GenBank/DDBJ whole genome shotgun (WGS) entry which is preliminary data.</text>
</comment>
<feature type="compositionally biased region" description="Acidic residues" evidence="1">
    <location>
        <begin position="36"/>
        <end position="51"/>
    </location>
</feature>